<comment type="similarity">
    <text evidence="1">Belongs to the LysR transcriptional regulatory family.</text>
</comment>
<dbReference type="PANTHER" id="PTHR30346">
    <property type="entry name" value="TRANSCRIPTIONAL DUAL REGULATOR HCAR-RELATED"/>
    <property type="match status" value="1"/>
</dbReference>
<keyword evidence="4" id="KW-0804">Transcription</keyword>
<dbReference type="Gene3D" id="1.10.10.10">
    <property type="entry name" value="Winged helix-like DNA-binding domain superfamily/Winged helix DNA-binding domain"/>
    <property type="match status" value="1"/>
</dbReference>
<evidence type="ECO:0000256" key="1">
    <source>
        <dbReference type="ARBA" id="ARBA00009437"/>
    </source>
</evidence>
<reference evidence="7" key="1">
    <citation type="journal article" date="2019" name="Int. J. Syst. Evol. Microbiol.">
        <title>The Global Catalogue of Microorganisms (GCM) 10K type strain sequencing project: providing services to taxonomists for standard genome sequencing and annotation.</title>
        <authorList>
            <consortium name="The Broad Institute Genomics Platform"/>
            <consortium name="The Broad Institute Genome Sequencing Center for Infectious Disease"/>
            <person name="Wu L."/>
            <person name="Ma J."/>
        </authorList>
    </citation>
    <scope>NUCLEOTIDE SEQUENCE [LARGE SCALE GENOMIC DNA]</scope>
    <source>
        <strain evidence="7">JCM 16902</strain>
    </source>
</reference>
<evidence type="ECO:0000313" key="6">
    <source>
        <dbReference type="EMBL" id="GAA3612273.1"/>
    </source>
</evidence>
<dbReference type="RefSeq" id="WP_231482095.1">
    <property type="nucleotide sequence ID" value="NZ_BAAAZO010000004.1"/>
</dbReference>
<dbReference type="Proteomes" id="UP001501074">
    <property type="component" value="Unassembled WGS sequence"/>
</dbReference>
<dbReference type="SUPFAM" id="SSF46785">
    <property type="entry name" value="Winged helix' DNA-binding domain"/>
    <property type="match status" value="1"/>
</dbReference>
<evidence type="ECO:0000256" key="3">
    <source>
        <dbReference type="ARBA" id="ARBA00023125"/>
    </source>
</evidence>
<name>A0ABP6ZNZ9_9ACTN</name>
<dbReference type="InterPro" id="IPR036388">
    <property type="entry name" value="WH-like_DNA-bd_sf"/>
</dbReference>
<keyword evidence="2" id="KW-0805">Transcription regulation</keyword>
<proteinExistence type="inferred from homology"/>
<dbReference type="PANTHER" id="PTHR30346:SF29">
    <property type="entry name" value="LYSR SUBSTRATE-BINDING"/>
    <property type="match status" value="1"/>
</dbReference>
<dbReference type="Gene3D" id="3.40.190.10">
    <property type="entry name" value="Periplasmic binding protein-like II"/>
    <property type="match status" value="2"/>
</dbReference>
<sequence>MMDLVALRSLIAVDVHGTVAAAASSGGYTPSAVSQQIKRLEKDLGAVLLERVGRGVVLTEQGRTLVKHGQGILRRVEAATAGLSADQGEPSGPLRIVAFSTAVRGLVAPLLADLARTSPALVPELFERDPFEALDAVAAGQADIGLVHHWVGVPLHRPEYVAAQLVGFDTADLLVHRDHPLAGAEMVTPADLVDEPWASTPVGTICHGWFLYMFTGFARPPSVRFWSFEFASQLRLVQEGVAVALVPRLGRGALPDGVIAVPVSGPAPTRVIEMIWRDSMSASPAVRHVRDRCVSVFADHAEVFDPSL</sequence>
<evidence type="ECO:0000313" key="7">
    <source>
        <dbReference type="Proteomes" id="UP001501074"/>
    </source>
</evidence>
<accession>A0ABP6ZNZ9</accession>
<dbReference type="Pfam" id="PF03466">
    <property type="entry name" value="LysR_substrate"/>
    <property type="match status" value="1"/>
</dbReference>
<dbReference type="PROSITE" id="PS50931">
    <property type="entry name" value="HTH_LYSR"/>
    <property type="match status" value="1"/>
</dbReference>
<evidence type="ECO:0000256" key="2">
    <source>
        <dbReference type="ARBA" id="ARBA00023015"/>
    </source>
</evidence>
<feature type="domain" description="HTH lysR-type" evidence="5">
    <location>
        <begin position="2"/>
        <end position="59"/>
    </location>
</feature>
<dbReference type="InterPro" id="IPR000847">
    <property type="entry name" value="LysR_HTH_N"/>
</dbReference>
<dbReference type="InterPro" id="IPR036390">
    <property type="entry name" value="WH_DNA-bd_sf"/>
</dbReference>
<keyword evidence="3" id="KW-0238">DNA-binding</keyword>
<dbReference type="InterPro" id="IPR005119">
    <property type="entry name" value="LysR_subst-bd"/>
</dbReference>
<protein>
    <submittedName>
        <fullName evidence="6">LysR family transcriptional regulator</fullName>
    </submittedName>
</protein>
<dbReference type="Pfam" id="PF00126">
    <property type="entry name" value="HTH_1"/>
    <property type="match status" value="1"/>
</dbReference>
<evidence type="ECO:0000259" key="5">
    <source>
        <dbReference type="PROSITE" id="PS50931"/>
    </source>
</evidence>
<dbReference type="EMBL" id="BAAAZO010000004">
    <property type="protein sequence ID" value="GAA3612273.1"/>
    <property type="molecule type" value="Genomic_DNA"/>
</dbReference>
<gene>
    <name evidence="6" type="ORF">GCM10022223_30450</name>
</gene>
<dbReference type="SUPFAM" id="SSF53850">
    <property type="entry name" value="Periplasmic binding protein-like II"/>
    <property type="match status" value="1"/>
</dbReference>
<organism evidence="6 7">
    <name type="scientific">Kineosporia mesophila</name>
    <dbReference type="NCBI Taxonomy" id="566012"/>
    <lineage>
        <taxon>Bacteria</taxon>
        <taxon>Bacillati</taxon>
        <taxon>Actinomycetota</taxon>
        <taxon>Actinomycetes</taxon>
        <taxon>Kineosporiales</taxon>
        <taxon>Kineosporiaceae</taxon>
        <taxon>Kineosporia</taxon>
    </lineage>
</organism>
<comment type="caution">
    <text evidence="6">The sequence shown here is derived from an EMBL/GenBank/DDBJ whole genome shotgun (WGS) entry which is preliminary data.</text>
</comment>
<evidence type="ECO:0000256" key="4">
    <source>
        <dbReference type="ARBA" id="ARBA00023163"/>
    </source>
</evidence>
<keyword evidence="7" id="KW-1185">Reference proteome</keyword>